<keyword evidence="2" id="KW-1185">Reference proteome</keyword>
<dbReference type="OrthoDB" id="3232941at2759"/>
<dbReference type="AlphaFoldDB" id="A0A6A4GMC9"/>
<evidence type="ECO:0000313" key="1">
    <source>
        <dbReference type="EMBL" id="KAE9386415.1"/>
    </source>
</evidence>
<dbReference type="EMBL" id="ML769881">
    <property type="protein sequence ID" value="KAE9386415.1"/>
    <property type="molecule type" value="Genomic_DNA"/>
</dbReference>
<reference evidence="1" key="1">
    <citation type="journal article" date="2019" name="Environ. Microbiol.">
        <title>Fungal ecological strategies reflected in gene transcription - a case study of two litter decomposers.</title>
        <authorList>
            <person name="Barbi F."/>
            <person name="Kohler A."/>
            <person name="Barry K."/>
            <person name="Baskaran P."/>
            <person name="Daum C."/>
            <person name="Fauchery L."/>
            <person name="Ihrmark K."/>
            <person name="Kuo A."/>
            <person name="LaButti K."/>
            <person name="Lipzen A."/>
            <person name="Morin E."/>
            <person name="Grigoriev I.V."/>
            <person name="Henrissat B."/>
            <person name="Lindahl B."/>
            <person name="Martin F."/>
        </authorList>
    </citation>
    <scope>NUCLEOTIDE SEQUENCE</scope>
    <source>
        <strain evidence="1">JB14</strain>
    </source>
</reference>
<sequence>MAEEVSGYVYVPFWNELPFTDIHFSVTPEILHQLYQGVLRHLVNWCQIILGTDELDRCIRSLPRAYGVRHFKNGISSLSQISGTECKNMGKILLGFLIGSTMPKKAITAVRAILDFIYLAQYPTHNDNTLGYMTDALNTWHNNNNSFLEIGVRDDFNIPKFHSLVHYVEMI</sequence>
<evidence type="ECO:0000313" key="2">
    <source>
        <dbReference type="Proteomes" id="UP000799118"/>
    </source>
</evidence>
<dbReference type="InterPro" id="IPR041078">
    <property type="entry name" value="Plavaka"/>
</dbReference>
<dbReference type="Pfam" id="PF18759">
    <property type="entry name" value="Plavaka"/>
    <property type="match status" value="1"/>
</dbReference>
<organism evidence="1 2">
    <name type="scientific">Gymnopus androsaceus JB14</name>
    <dbReference type="NCBI Taxonomy" id="1447944"/>
    <lineage>
        <taxon>Eukaryota</taxon>
        <taxon>Fungi</taxon>
        <taxon>Dikarya</taxon>
        <taxon>Basidiomycota</taxon>
        <taxon>Agaricomycotina</taxon>
        <taxon>Agaricomycetes</taxon>
        <taxon>Agaricomycetidae</taxon>
        <taxon>Agaricales</taxon>
        <taxon>Marasmiineae</taxon>
        <taxon>Omphalotaceae</taxon>
        <taxon>Gymnopus</taxon>
    </lineage>
</organism>
<accession>A0A6A4GMC9</accession>
<protein>
    <submittedName>
        <fullName evidence="1">Uncharacterized protein</fullName>
    </submittedName>
</protein>
<name>A0A6A4GMC9_9AGAR</name>
<dbReference type="Proteomes" id="UP000799118">
    <property type="component" value="Unassembled WGS sequence"/>
</dbReference>
<gene>
    <name evidence="1" type="ORF">BT96DRAFT_839264</name>
</gene>
<proteinExistence type="predicted"/>